<dbReference type="EMBL" id="LT906446">
    <property type="protein sequence ID" value="SNU94841.1"/>
    <property type="molecule type" value="Genomic_DNA"/>
</dbReference>
<dbReference type="InterPro" id="IPR006311">
    <property type="entry name" value="TAT_signal"/>
</dbReference>
<dbReference type="InterPro" id="IPR036866">
    <property type="entry name" value="RibonucZ/Hydroxyglut_hydro"/>
</dbReference>
<dbReference type="InterPro" id="IPR019546">
    <property type="entry name" value="TAT_signal_bac_arc"/>
</dbReference>
<dbReference type="Gene3D" id="3.60.15.10">
    <property type="entry name" value="Ribonuclease Z/Hydroxyacylglutathione hydrolase-like"/>
    <property type="match status" value="1"/>
</dbReference>
<dbReference type="PROSITE" id="PS51318">
    <property type="entry name" value="TAT"/>
    <property type="match status" value="1"/>
</dbReference>
<evidence type="ECO:0000313" key="3">
    <source>
        <dbReference type="Proteomes" id="UP000215383"/>
    </source>
</evidence>
<dbReference type="PIRSF" id="PIRSF038896">
    <property type="entry name" value="NAPE-PLD"/>
    <property type="match status" value="1"/>
</dbReference>
<proteinExistence type="predicted"/>
<dbReference type="InterPro" id="IPR024884">
    <property type="entry name" value="NAPE-PLD"/>
</dbReference>
<reference evidence="2 3" key="1">
    <citation type="submission" date="2017-06" db="EMBL/GenBank/DDBJ databases">
        <authorList>
            <consortium name="Pathogen Informatics"/>
        </authorList>
    </citation>
    <scope>NUCLEOTIDE SEQUENCE [LARGE SCALE GENOMIC DNA]</scope>
    <source>
        <strain evidence="2 3">NCTC10570</strain>
    </source>
</reference>
<dbReference type="GO" id="GO:0005737">
    <property type="term" value="C:cytoplasm"/>
    <property type="evidence" value="ECO:0007669"/>
    <property type="project" value="TreeGrafter"/>
</dbReference>
<organism evidence="2 3">
    <name type="scientific">Megamonas hypermegale</name>
    <dbReference type="NCBI Taxonomy" id="158847"/>
    <lineage>
        <taxon>Bacteria</taxon>
        <taxon>Bacillati</taxon>
        <taxon>Bacillota</taxon>
        <taxon>Negativicutes</taxon>
        <taxon>Selenomonadales</taxon>
        <taxon>Selenomonadaceae</taxon>
        <taxon>Megamonas</taxon>
    </lineage>
</organism>
<name>A0A239TAT2_9FIRM</name>
<dbReference type="PANTHER" id="PTHR15032">
    <property type="entry name" value="N-ACYL-PHOSPHATIDYLETHANOLAMINE-HYDROLYZING PHOSPHOLIPASE D"/>
    <property type="match status" value="1"/>
</dbReference>
<gene>
    <name evidence="2" type="ORF">SAMEA4364220_00262</name>
</gene>
<evidence type="ECO:0000313" key="2">
    <source>
        <dbReference type="EMBL" id="SNU94841.1"/>
    </source>
</evidence>
<dbReference type="PANTHER" id="PTHR15032:SF4">
    <property type="entry name" value="N-ACYL-PHOSPHATIDYLETHANOLAMINE-HYDROLYZING PHOSPHOLIPASE D"/>
    <property type="match status" value="1"/>
</dbReference>
<protein>
    <submittedName>
        <fullName evidence="2">Metal-dependent hydrolase</fullName>
    </submittedName>
</protein>
<dbReference type="GO" id="GO:0070290">
    <property type="term" value="F:N-acylphosphatidylethanolamine-specific phospholipase D activity"/>
    <property type="evidence" value="ECO:0007669"/>
    <property type="project" value="InterPro"/>
</dbReference>
<evidence type="ECO:0000259" key="1">
    <source>
        <dbReference type="Pfam" id="PF12706"/>
    </source>
</evidence>
<dbReference type="RefSeq" id="WP_027890490.1">
    <property type="nucleotide sequence ID" value="NZ_LT906446.1"/>
</dbReference>
<feature type="domain" description="Metallo-beta-lactamase" evidence="1">
    <location>
        <begin position="124"/>
        <end position="318"/>
    </location>
</feature>
<dbReference type="InterPro" id="IPR001279">
    <property type="entry name" value="Metallo-B-lactamas"/>
</dbReference>
<dbReference type="NCBIfam" id="TIGR01409">
    <property type="entry name" value="TAT_signal_seq"/>
    <property type="match status" value="1"/>
</dbReference>
<sequence>MTYTRRKFLKTAGITAILVALGGITFMKQPKVGAGTKNILKEKVIHSPHYINGEFRNFESIMPTSMDSDFLSSMKDILLPPKGTVFPDKPLPTIKTDIKSLPKNENFYIWFGHSSFFMQIDGKNILVDPVFSNYASPVFFINKTFPGTNIYAPNDMPDIDFLVISHDHWDHLDYATIMALKPKIKNIICPLGVSAHLEYWGFSPSIIHEGDWSSKIELPDNWQFHILPSRHFSGRLTEKNQTLWSSFAIISPNKKIFYSGDGGYGNHFKRIGEMFNGFDFAIMENGQYNTSWAQVHMMPEEMAQASMEIKARNVLPVHCGKFALSPHTWKDPFIRIQKASMNKNYKLLTPKIGEVIYLDDKKQQFDKWWEI</sequence>
<dbReference type="Pfam" id="PF12706">
    <property type="entry name" value="Lactamase_B_2"/>
    <property type="match status" value="1"/>
</dbReference>
<dbReference type="GO" id="GO:0008270">
    <property type="term" value="F:zinc ion binding"/>
    <property type="evidence" value="ECO:0007669"/>
    <property type="project" value="InterPro"/>
</dbReference>
<accession>A0A239TAT2</accession>
<dbReference type="SUPFAM" id="SSF56281">
    <property type="entry name" value="Metallo-hydrolase/oxidoreductase"/>
    <property type="match status" value="1"/>
</dbReference>
<dbReference type="GeneID" id="78506300"/>
<keyword evidence="2" id="KW-0378">Hydrolase</keyword>
<keyword evidence="3" id="KW-1185">Reference proteome</keyword>
<dbReference type="eggNOG" id="COG2220">
    <property type="taxonomic scope" value="Bacteria"/>
</dbReference>
<dbReference type="AlphaFoldDB" id="A0A239TAT2"/>
<dbReference type="Proteomes" id="UP000215383">
    <property type="component" value="Chromosome 1"/>
</dbReference>